<feature type="domain" description="Fibronectin type-III" evidence="1">
    <location>
        <begin position="1"/>
        <end position="105"/>
    </location>
</feature>
<dbReference type="EMBL" id="BARU01022703">
    <property type="protein sequence ID" value="GAH59757.1"/>
    <property type="molecule type" value="Genomic_DNA"/>
</dbReference>
<protein>
    <recommendedName>
        <fullName evidence="1">Fibronectin type-III domain-containing protein</fullName>
    </recommendedName>
</protein>
<feature type="non-terminal residue" evidence="2">
    <location>
        <position position="1"/>
    </location>
</feature>
<dbReference type="InterPro" id="IPR013783">
    <property type="entry name" value="Ig-like_fold"/>
</dbReference>
<reference evidence="2" key="1">
    <citation type="journal article" date="2014" name="Front. Microbiol.">
        <title>High frequency of phylogenetically diverse reductive dehalogenase-homologous genes in deep subseafloor sedimentary metagenomes.</title>
        <authorList>
            <person name="Kawai M."/>
            <person name="Futagami T."/>
            <person name="Toyoda A."/>
            <person name="Takaki Y."/>
            <person name="Nishi S."/>
            <person name="Hori S."/>
            <person name="Arai W."/>
            <person name="Tsubouchi T."/>
            <person name="Morono Y."/>
            <person name="Uchiyama I."/>
            <person name="Ito T."/>
            <person name="Fujiyama A."/>
            <person name="Inagaki F."/>
            <person name="Takami H."/>
        </authorList>
    </citation>
    <scope>NUCLEOTIDE SEQUENCE</scope>
    <source>
        <strain evidence="2">Expedition CK06-06</strain>
    </source>
</reference>
<dbReference type="SUPFAM" id="SSF49265">
    <property type="entry name" value="Fibronectin type III"/>
    <property type="match status" value="1"/>
</dbReference>
<sequence>TDLAVSDLGVVNHTLTWTATGSSADSGIASVYDLRYSTALIDSANFSSATPVTNIPDPATAGVTETFKITQLLPSTTYYFAIRASDYFVNYSLISNVVSAQTLDPPIISVAPNSFNESLTLCKDSITLPMTIYNTGLSDLTFNIIDNAYSEYDSTSTQYYSTTNATTNHYFTELESDADSIYLIITINGDFDLPEEYLDIYVDGSTISQINPTEDDTDISYIFALGGSNVANWLSDGQITVTLDNSLDVGTGYGTMLHQVQLIIHTYSRINLSADAGTVV</sequence>
<comment type="caution">
    <text evidence="2">The sequence shown here is derived from an EMBL/GenBank/DDBJ whole genome shotgun (WGS) entry which is preliminary data.</text>
</comment>
<dbReference type="InterPro" id="IPR036116">
    <property type="entry name" value="FN3_sf"/>
</dbReference>
<dbReference type="PROSITE" id="PS50853">
    <property type="entry name" value="FN3"/>
    <property type="match status" value="1"/>
</dbReference>
<proteinExistence type="predicted"/>
<dbReference type="AlphaFoldDB" id="X1GRD6"/>
<feature type="non-terminal residue" evidence="2">
    <location>
        <position position="280"/>
    </location>
</feature>
<evidence type="ECO:0000259" key="1">
    <source>
        <dbReference type="PROSITE" id="PS50853"/>
    </source>
</evidence>
<organism evidence="2">
    <name type="scientific">marine sediment metagenome</name>
    <dbReference type="NCBI Taxonomy" id="412755"/>
    <lineage>
        <taxon>unclassified sequences</taxon>
        <taxon>metagenomes</taxon>
        <taxon>ecological metagenomes</taxon>
    </lineage>
</organism>
<dbReference type="Gene3D" id="2.60.40.10">
    <property type="entry name" value="Immunoglobulins"/>
    <property type="match status" value="1"/>
</dbReference>
<gene>
    <name evidence="2" type="ORF">S03H2_36938</name>
</gene>
<evidence type="ECO:0000313" key="2">
    <source>
        <dbReference type="EMBL" id="GAH59757.1"/>
    </source>
</evidence>
<name>X1GRD6_9ZZZZ</name>
<accession>X1GRD6</accession>
<dbReference type="InterPro" id="IPR003961">
    <property type="entry name" value="FN3_dom"/>
</dbReference>